<evidence type="ECO:0008006" key="5">
    <source>
        <dbReference type="Google" id="ProtNLM"/>
    </source>
</evidence>
<accession>A0A8S0WW14</accession>
<dbReference type="OrthoDB" id="3253362at2759"/>
<feature type="transmembrane region" description="Helical" evidence="2">
    <location>
        <begin position="63"/>
        <end position="81"/>
    </location>
</feature>
<evidence type="ECO:0000313" key="3">
    <source>
        <dbReference type="EMBL" id="CAA7267166.1"/>
    </source>
</evidence>
<keyword evidence="4" id="KW-1185">Reference proteome</keyword>
<dbReference type="Gene3D" id="3.80.10.10">
    <property type="entry name" value="Ribonuclease Inhibitor"/>
    <property type="match status" value="1"/>
</dbReference>
<dbReference type="EMBL" id="CACVBS010000057">
    <property type="protein sequence ID" value="CAA7267166.1"/>
    <property type="molecule type" value="Genomic_DNA"/>
</dbReference>
<dbReference type="InterPro" id="IPR032675">
    <property type="entry name" value="LRR_dom_sf"/>
</dbReference>
<organism evidence="3 4">
    <name type="scientific">Cyclocybe aegerita</name>
    <name type="common">Black poplar mushroom</name>
    <name type="synonym">Agrocybe aegerita</name>
    <dbReference type="NCBI Taxonomy" id="1973307"/>
    <lineage>
        <taxon>Eukaryota</taxon>
        <taxon>Fungi</taxon>
        <taxon>Dikarya</taxon>
        <taxon>Basidiomycota</taxon>
        <taxon>Agaricomycotina</taxon>
        <taxon>Agaricomycetes</taxon>
        <taxon>Agaricomycetidae</taxon>
        <taxon>Agaricales</taxon>
        <taxon>Agaricineae</taxon>
        <taxon>Bolbitiaceae</taxon>
        <taxon>Cyclocybe</taxon>
    </lineage>
</organism>
<feature type="region of interest" description="Disordered" evidence="1">
    <location>
        <begin position="292"/>
        <end position="311"/>
    </location>
</feature>
<proteinExistence type="predicted"/>
<keyword evidence="2" id="KW-0812">Transmembrane</keyword>
<dbReference type="AlphaFoldDB" id="A0A8S0WW14"/>
<sequence>MAGKSVDAKADVCVMNDLDYLLLIQKDKRQPSSDDPEPQLIAGAIAAYYQNNFRRTRAGLPTLPFILMPGITMVGTAPIFYRIPVSPQLLEALVTSTYPKEETVVLRFIPPVANVETYFSDGFHGVSPFTLIHLPYLIRLDAECSAVQSSTSGPGIDPMISVFAFGDSENELVVVMIFMPRLTDVHRLSHAPKLRVVGFSIMREDDLALELELVNVAVALSRWRVRVSASRTAPGFSLRVRRTLASLESSNYSVRASRPHHAQTPPPSSYAILPEQAFDINITELVRRIGLDDDDEPSTDQPQIPPAPKPSPISTLPLEVLSHIFTCCIPQEQFPVPCRTEAPLLLTHVSGYWRDLALALPHLWTALHINYKDPADDIAFASLWLSRSGNQPLNLSIAIDFNERPQQGIIDVLCRHAPKWKHVRFDFRHLFCEPMYSLDLAQNNIPNLKAFEFHARDVSNTNVWPVTHLLSSAPQLREITWVDDLADTDTLLELPLNNLTHLSLAMDHGSLDYLEVLELCENLEHLRISRPFSHTPPGRQPLVLPELKSVNISYDLTSVLDHLILPGLREVIISSDGDKQIQVQPHSYSQSQSHLPPLPHAYAQGPVPASASTPSIAPSEAQVDGWDPTSLFSLIDKSACAITRLSINSPMTEDTLVRCLHKMSASLASLAVHGVPVGDLLLRSLTLLPRRQPEHWGFEAFGDSDSDFGGEWESLCPHLEEISLDTRVASSPNVLAAMVESRLHRTRVEMPDGHCRALRKLRIVDGHRDLEWLREFHVLSRVRGGPDRWMADGKFAVEVIPRRSTAKVRSRAFIFRRKFCASR</sequence>
<dbReference type="SUPFAM" id="SSF52047">
    <property type="entry name" value="RNI-like"/>
    <property type="match status" value="1"/>
</dbReference>
<evidence type="ECO:0000256" key="1">
    <source>
        <dbReference type="SAM" id="MobiDB-lite"/>
    </source>
</evidence>
<protein>
    <recommendedName>
        <fullName evidence="5">F-box domain-containing protein</fullName>
    </recommendedName>
</protein>
<dbReference type="Proteomes" id="UP000467700">
    <property type="component" value="Unassembled WGS sequence"/>
</dbReference>
<comment type="caution">
    <text evidence="3">The sequence shown here is derived from an EMBL/GenBank/DDBJ whole genome shotgun (WGS) entry which is preliminary data.</text>
</comment>
<gene>
    <name evidence="3" type="ORF">AAE3_LOCUS9232</name>
</gene>
<evidence type="ECO:0000256" key="2">
    <source>
        <dbReference type="SAM" id="Phobius"/>
    </source>
</evidence>
<reference evidence="3 4" key="1">
    <citation type="submission" date="2020-01" db="EMBL/GenBank/DDBJ databases">
        <authorList>
            <person name="Gupta K D."/>
        </authorList>
    </citation>
    <scope>NUCLEOTIDE SEQUENCE [LARGE SCALE GENOMIC DNA]</scope>
</reference>
<name>A0A8S0WW14_CYCAE</name>
<evidence type="ECO:0000313" key="4">
    <source>
        <dbReference type="Proteomes" id="UP000467700"/>
    </source>
</evidence>
<keyword evidence="2" id="KW-1133">Transmembrane helix</keyword>
<keyword evidence="2" id="KW-0472">Membrane</keyword>